<dbReference type="AlphaFoldDB" id="A0A9D1HJP2"/>
<dbReference type="GO" id="GO:0005829">
    <property type="term" value="C:cytosol"/>
    <property type="evidence" value="ECO:0007669"/>
    <property type="project" value="TreeGrafter"/>
</dbReference>
<dbReference type="InterPro" id="IPR022496">
    <property type="entry name" value="T6A_TsaB"/>
</dbReference>
<proteinExistence type="predicted"/>
<reference evidence="2" key="1">
    <citation type="submission" date="2020-10" db="EMBL/GenBank/DDBJ databases">
        <authorList>
            <person name="Gilroy R."/>
        </authorList>
    </citation>
    <scope>NUCLEOTIDE SEQUENCE</scope>
    <source>
        <strain evidence="2">2830</strain>
    </source>
</reference>
<dbReference type="InterPro" id="IPR000905">
    <property type="entry name" value="Gcp-like_dom"/>
</dbReference>
<evidence type="ECO:0000313" key="3">
    <source>
        <dbReference type="Proteomes" id="UP000824124"/>
    </source>
</evidence>
<dbReference type="SUPFAM" id="SSF53067">
    <property type="entry name" value="Actin-like ATPase domain"/>
    <property type="match status" value="2"/>
</dbReference>
<sequence length="239" mass="25277">MAKILGIDAAGKGLSLAVAEGDKLLASACLNVGLTHSQRLLPQLAAMLDAAALTMQDIDLIAVTNGPGSFTGLRIGLATAKGLAEGRGIKLLPVSTLEAEAYAVRGMGAYICPVLDARRNEVYTALYTPEGAEIWLPAALSPQALAEKLREFLSGNSPHQVIFVGDAADLYIAQMRQELPGAVLIAPPERRLFGALGCAFLAGKRQEDALPPERAEAFYLRLSEAERNRNAKLAAEADK</sequence>
<dbReference type="EMBL" id="DVMH01000022">
    <property type="protein sequence ID" value="HIU10509.1"/>
    <property type="molecule type" value="Genomic_DNA"/>
</dbReference>
<evidence type="ECO:0000259" key="1">
    <source>
        <dbReference type="Pfam" id="PF00814"/>
    </source>
</evidence>
<dbReference type="PANTHER" id="PTHR11735">
    <property type="entry name" value="TRNA N6-ADENOSINE THREONYLCARBAMOYLTRANSFERASE"/>
    <property type="match status" value="1"/>
</dbReference>
<dbReference type="InterPro" id="IPR043129">
    <property type="entry name" value="ATPase_NBD"/>
</dbReference>
<dbReference type="Proteomes" id="UP000824124">
    <property type="component" value="Unassembled WGS sequence"/>
</dbReference>
<accession>A0A9D1HJP2</accession>
<gene>
    <name evidence="2" type="primary">tsaB</name>
    <name evidence="2" type="ORF">IAB00_04585</name>
</gene>
<dbReference type="CDD" id="cd24032">
    <property type="entry name" value="ASKHA_NBD_TsaB"/>
    <property type="match status" value="1"/>
</dbReference>
<reference evidence="2" key="2">
    <citation type="journal article" date="2021" name="PeerJ">
        <title>Extensive microbial diversity within the chicken gut microbiome revealed by metagenomics and culture.</title>
        <authorList>
            <person name="Gilroy R."/>
            <person name="Ravi A."/>
            <person name="Getino M."/>
            <person name="Pursley I."/>
            <person name="Horton D.L."/>
            <person name="Alikhan N.F."/>
            <person name="Baker D."/>
            <person name="Gharbi K."/>
            <person name="Hall N."/>
            <person name="Watson M."/>
            <person name="Adriaenssens E.M."/>
            <person name="Foster-Nyarko E."/>
            <person name="Jarju S."/>
            <person name="Secka A."/>
            <person name="Antonio M."/>
            <person name="Oren A."/>
            <person name="Chaudhuri R.R."/>
            <person name="La Ragione R."/>
            <person name="Hildebrand F."/>
            <person name="Pallen M.J."/>
        </authorList>
    </citation>
    <scope>NUCLEOTIDE SEQUENCE</scope>
    <source>
        <strain evidence="2">2830</strain>
    </source>
</reference>
<name>A0A9D1HJP2_9FIRM</name>
<evidence type="ECO:0000313" key="2">
    <source>
        <dbReference type="EMBL" id="HIU10509.1"/>
    </source>
</evidence>
<protein>
    <submittedName>
        <fullName evidence="2">tRNA (Adenosine(37)-N6)-threonylcarbamoyltransferase complex dimerization subunit type 1 TsaB</fullName>
    </submittedName>
</protein>
<dbReference type="Gene3D" id="3.30.420.40">
    <property type="match status" value="2"/>
</dbReference>
<comment type="caution">
    <text evidence="2">The sequence shown here is derived from an EMBL/GenBank/DDBJ whole genome shotgun (WGS) entry which is preliminary data.</text>
</comment>
<dbReference type="NCBIfam" id="TIGR03725">
    <property type="entry name" value="T6A_YeaZ"/>
    <property type="match status" value="1"/>
</dbReference>
<dbReference type="Pfam" id="PF00814">
    <property type="entry name" value="TsaD"/>
    <property type="match status" value="1"/>
</dbReference>
<dbReference type="GO" id="GO:0002949">
    <property type="term" value="P:tRNA threonylcarbamoyladenosine modification"/>
    <property type="evidence" value="ECO:0007669"/>
    <property type="project" value="InterPro"/>
</dbReference>
<feature type="domain" description="Gcp-like" evidence="1">
    <location>
        <begin position="35"/>
        <end position="134"/>
    </location>
</feature>
<organism evidence="2 3">
    <name type="scientific">Candidatus Avidehalobacter gallistercoris</name>
    <dbReference type="NCBI Taxonomy" id="2840694"/>
    <lineage>
        <taxon>Bacteria</taxon>
        <taxon>Bacillati</taxon>
        <taxon>Bacillota</taxon>
        <taxon>Clostridia</taxon>
        <taxon>Eubacteriales</taxon>
        <taxon>Peptococcaceae</taxon>
        <taxon>Peptococcaceae incertae sedis</taxon>
        <taxon>Candidatus Avidehalobacter</taxon>
    </lineage>
</organism>
<dbReference type="PANTHER" id="PTHR11735:SF11">
    <property type="entry name" value="TRNA THREONYLCARBAMOYLADENOSINE BIOSYNTHESIS PROTEIN TSAB"/>
    <property type="match status" value="1"/>
</dbReference>